<keyword evidence="3 7" id="KW-0812">Transmembrane</keyword>
<proteinExistence type="inferred from homology"/>
<name>A0AAD7QTB3_9ASCO</name>
<dbReference type="InterPro" id="IPR035952">
    <property type="entry name" value="Rhomboid-like_sf"/>
</dbReference>
<comment type="similarity">
    <text evidence="2 7">Belongs to the derlin family.</text>
</comment>
<feature type="transmembrane region" description="Helical" evidence="7">
    <location>
        <begin position="140"/>
        <end position="164"/>
    </location>
</feature>
<evidence type="ECO:0000313" key="9">
    <source>
        <dbReference type="EMBL" id="KAJ8101127.1"/>
    </source>
</evidence>
<feature type="compositionally biased region" description="Polar residues" evidence="8">
    <location>
        <begin position="245"/>
        <end position="260"/>
    </location>
</feature>
<dbReference type="AlphaFoldDB" id="A0AAD7QTB3"/>
<evidence type="ECO:0000256" key="3">
    <source>
        <dbReference type="ARBA" id="ARBA00022692"/>
    </source>
</evidence>
<sequence length="272" mass="30106">MANDIVEFIYSVPPITRLFLVGTLGTTFGTLLNVISPALLVNYWPVTVYKLQLWRPVTAFFIVTGDPMSKLMEIYMFYTYSKDLELEKFRGFTADYVYFLSLLGGVIAGLNYFTGGMAYMAPLLVALTHTWSQYNPDRIVSFYFGITFKAKYLPAFLLAFKLLIEGQLPFLISATGAAASYLYQHLETSQPGVPPSPIIQTPQWLKKLLPGAWSAETGWTTDARRVNRSFGSAYYPSAAAGSGQPGSTSSNTRQEGSSASFRWGRGHRLGGS</sequence>
<dbReference type="PANTHER" id="PTHR11009">
    <property type="entry name" value="DER1-LIKE PROTEIN, DERLIN"/>
    <property type="match status" value="1"/>
</dbReference>
<feature type="transmembrane region" description="Helical" evidence="7">
    <location>
        <begin position="96"/>
        <end position="120"/>
    </location>
</feature>
<protein>
    <recommendedName>
        <fullName evidence="7">Derlin</fullName>
    </recommendedName>
</protein>
<evidence type="ECO:0000256" key="6">
    <source>
        <dbReference type="ARBA" id="ARBA00023136"/>
    </source>
</evidence>
<evidence type="ECO:0000256" key="7">
    <source>
        <dbReference type="RuleBase" id="RU363059"/>
    </source>
</evidence>
<feature type="transmembrane region" description="Helical" evidence="7">
    <location>
        <begin position="18"/>
        <end position="41"/>
    </location>
</feature>
<keyword evidence="5 7" id="KW-1133">Transmembrane helix</keyword>
<feature type="region of interest" description="Disordered" evidence="8">
    <location>
        <begin position="238"/>
        <end position="272"/>
    </location>
</feature>
<evidence type="ECO:0000256" key="8">
    <source>
        <dbReference type="SAM" id="MobiDB-lite"/>
    </source>
</evidence>
<organism evidence="9 10">
    <name type="scientific">Lipomyces tetrasporus</name>
    <dbReference type="NCBI Taxonomy" id="54092"/>
    <lineage>
        <taxon>Eukaryota</taxon>
        <taxon>Fungi</taxon>
        <taxon>Dikarya</taxon>
        <taxon>Ascomycota</taxon>
        <taxon>Saccharomycotina</taxon>
        <taxon>Lipomycetes</taxon>
        <taxon>Lipomycetales</taxon>
        <taxon>Lipomycetaceae</taxon>
        <taxon>Lipomyces</taxon>
    </lineage>
</organism>
<dbReference type="SUPFAM" id="SSF144091">
    <property type="entry name" value="Rhomboid-like"/>
    <property type="match status" value="1"/>
</dbReference>
<reference evidence="9" key="1">
    <citation type="submission" date="2023-03" db="EMBL/GenBank/DDBJ databases">
        <title>Near-Complete genome sequence of Lipomyces tetrasporous NRRL Y-64009, an oleaginous yeast capable of growing on lignocellulosic hydrolysates.</title>
        <authorList>
            <consortium name="Lawrence Berkeley National Laboratory"/>
            <person name="Jagtap S.S."/>
            <person name="Liu J.-J."/>
            <person name="Walukiewicz H.E."/>
            <person name="Pangilinan J."/>
            <person name="Lipzen A."/>
            <person name="Ahrendt S."/>
            <person name="Koriabine M."/>
            <person name="Cobaugh K."/>
            <person name="Salamov A."/>
            <person name="Yoshinaga Y."/>
            <person name="Ng V."/>
            <person name="Daum C."/>
            <person name="Grigoriev I.V."/>
            <person name="Slininger P.J."/>
            <person name="Dien B.S."/>
            <person name="Jin Y.-S."/>
            <person name="Rao C.V."/>
        </authorList>
    </citation>
    <scope>NUCLEOTIDE SEQUENCE</scope>
    <source>
        <strain evidence="9">NRRL Y-64009</strain>
    </source>
</reference>
<dbReference type="Proteomes" id="UP001217417">
    <property type="component" value="Unassembled WGS sequence"/>
</dbReference>
<comment type="subcellular location">
    <subcellularLocation>
        <location evidence="1 7">Endoplasmic reticulum membrane</location>
        <topology evidence="1 7">Multi-pass membrane protein</topology>
    </subcellularLocation>
</comment>
<evidence type="ECO:0000256" key="2">
    <source>
        <dbReference type="ARBA" id="ARBA00008917"/>
    </source>
</evidence>
<keyword evidence="4 7" id="KW-0256">Endoplasmic reticulum</keyword>
<accession>A0AAD7QTB3</accession>
<feature type="transmembrane region" description="Helical" evidence="7">
    <location>
        <begin position="53"/>
        <end position="75"/>
    </location>
</feature>
<evidence type="ECO:0000313" key="10">
    <source>
        <dbReference type="Proteomes" id="UP001217417"/>
    </source>
</evidence>
<keyword evidence="6 7" id="KW-0472">Membrane</keyword>
<dbReference type="InterPro" id="IPR007599">
    <property type="entry name" value="DER1"/>
</dbReference>
<gene>
    <name evidence="9" type="ORF">POJ06DRAFT_89305</name>
</gene>
<dbReference type="GO" id="GO:0006950">
    <property type="term" value="P:response to stress"/>
    <property type="evidence" value="ECO:0007669"/>
    <property type="project" value="UniProtKB-ARBA"/>
</dbReference>
<comment type="caution">
    <text evidence="9">The sequence shown here is derived from an EMBL/GenBank/DDBJ whole genome shotgun (WGS) entry which is preliminary data.</text>
</comment>
<evidence type="ECO:0000256" key="5">
    <source>
        <dbReference type="ARBA" id="ARBA00022989"/>
    </source>
</evidence>
<dbReference type="EMBL" id="JARPMG010000004">
    <property type="protein sequence ID" value="KAJ8101127.1"/>
    <property type="molecule type" value="Genomic_DNA"/>
</dbReference>
<dbReference type="GeneID" id="80886884"/>
<evidence type="ECO:0000256" key="1">
    <source>
        <dbReference type="ARBA" id="ARBA00004477"/>
    </source>
</evidence>
<dbReference type="RefSeq" id="XP_056044577.1">
    <property type="nucleotide sequence ID" value="XM_056191718.1"/>
</dbReference>
<dbReference type="GO" id="GO:0005789">
    <property type="term" value="C:endoplasmic reticulum membrane"/>
    <property type="evidence" value="ECO:0007669"/>
    <property type="project" value="UniProtKB-SubCell"/>
</dbReference>
<evidence type="ECO:0000256" key="4">
    <source>
        <dbReference type="ARBA" id="ARBA00022824"/>
    </source>
</evidence>
<keyword evidence="10" id="KW-1185">Reference proteome</keyword>
<comment type="function">
    <text evidence="7">May be involved in the degradation of misfolded endoplasmic reticulum (ER) luminal proteins.</text>
</comment>
<dbReference type="Pfam" id="PF04511">
    <property type="entry name" value="DER1"/>
    <property type="match status" value="1"/>
</dbReference>